<dbReference type="NCBIfam" id="TIGR01410">
    <property type="entry name" value="tatB"/>
    <property type="match status" value="1"/>
</dbReference>
<evidence type="ECO:0000256" key="2">
    <source>
        <dbReference type="ARBA" id="ARBA00022448"/>
    </source>
</evidence>
<keyword evidence="4" id="KW-0812">Transmembrane</keyword>
<evidence type="ECO:0000256" key="4">
    <source>
        <dbReference type="ARBA" id="ARBA00022692"/>
    </source>
</evidence>
<dbReference type="InterPro" id="IPR003369">
    <property type="entry name" value="TatA/B/E"/>
</dbReference>
<dbReference type="Pfam" id="PF02416">
    <property type="entry name" value="TatA_B_E"/>
    <property type="match status" value="1"/>
</dbReference>
<evidence type="ECO:0000256" key="8">
    <source>
        <dbReference type="ARBA" id="ARBA00023136"/>
    </source>
</evidence>
<evidence type="ECO:0000313" key="9">
    <source>
        <dbReference type="EMBL" id="VAY86430.1"/>
    </source>
</evidence>
<keyword evidence="8" id="KW-0472">Membrane</keyword>
<organism evidence="9">
    <name type="scientific">hydrothermal vent metagenome</name>
    <dbReference type="NCBI Taxonomy" id="652676"/>
    <lineage>
        <taxon>unclassified sequences</taxon>
        <taxon>metagenomes</taxon>
        <taxon>ecological metagenomes</taxon>
    </lineage>
</organism>
<proteinExistence type="predicted"/>
<evidence type="ECO:0000256" key="1">
    <source>
        <dbReference type="ARBA" id="ARBA00004167"/>
    </source>
</evidence>
<name>A0A3B1E5K2_9ZZZZ</name>
<comment type="subcellular location">
    <subcellularLocation>
        <location evidence="1">Membrane</location>
        <topology evidence="1">Single-pass membrane protein</topology>
    </subcellularLocation>
</comment>
<sequence>MFGMGFTEIFLILLVAIVALGPEKLPGAAIDIVKLFKKFKTGIEDAKTTLNDQLSISEIKKEAEKLKVNVDDVANLTSLDIKPIKLDNKKRKKKEKISLKNKEA</sequence>
<evidence type="ECO:0000256" key="6">
    <source>
        <dbReference type="ARBA" id="ARBA00022989"/>
    </source>
</evidence>
<evidence type="ECO:0000256" key="5">
    <source>
        <dbReference type="ARBA" id="ARBA00022927"/>
    </source>
</evidence>
<keyword evidence="3" id="KW-1003">Cell membrane</keyword>
<dbReference type="EMBL" id="UOYO01000012">
    <property type="protein sequence ID" value="VAY86430.1"/>
    <property type="molecule type" value="Genomic_DNA"/>
</dbReference>
<reference evidence="9" key="1">
    <citation type="submission" date="2018-10" db="EMBL/GenBank/DDBJ databases">
        <authorList>
            <person name="Aoki K."/>
        </authorList>
    </citation>
    <scope>NUCLEOTIDE SEQUENCE</scope>
</reference>
<dbReference type="GO" id="GO:0008320">
    <property type="term" value="F:protein transmembrane transporter activity"/>
    <property type="evidence" value="ECO:0007669"/>
    <property type="project" value="InterPro"/>
</dbReference>
<evidence type="ECO:0000256" key="3">
    <source>
        <dbReference type="ARBA" id="ARBA00022475"/>
    </source>
</evidence>
<gene>
    <name evidence="9" type="ORF">MNB_ARC-1_770</name>
</gene>
<dbReference type="PRINTS" id="PR01506">
    <property type="entry name" value="TATBPROTEIN"/>
</dbReference>
<dbReference type="Gene3D" id="1.20.5.3310">
    <property type="match status" value="1"/>
</dbReference>
<keyword evidence="5" id="KW-0653">Protein transport</keyword>
<keyword evidence="6" id="KW-1133">Transmembrane helix</keyword>
<accession>A0A3B1E5K2</accession>
<evidence type="ECO:0000256" key="7">
    <source>
        <dbReference type="ARBA" id="ARBA00023010"/>
    </source>
</evidence>
<keyword evidence="7" id="KW-0811">Translocation</keyword>
<dbReference type="AlphaFoldDB" id="A0A3B1E5K2"/>
<dbReference type="GO" id="GO:0043953">
    <property type="term" value="P:protein transport by the Tat complex"/>
    <property type="evidence" value="ECO:0007669"/>
    <property type="project" value="InterPro"/>
</dbReference>
<dbReference type="GO" id="GO:0016020">
    <property type="term" value="C:membrane"/>
    <property type="evidence" value="ECO:0007669"/>
    <property type="project" value="InterPro"/>
</dbReference>
<keyword evidence="2" id="KW-0813">Transport</keyword>
<dbReference type="InterPro" id="IPR018448">
    <property type="entry name" value="TatB"/>
</dbReference>
<protein>
    <submittedName>
        <fullName evidence="9">Twin-arginine translocation protein TatB</fullName>
    </submittedName>
</protein>